<sequence>MIVWGVIIEIELLLVASLIGFAIGVMVYWLQHRTLTVPKVIAFAVFVTLSLYYILNVVWGSGRTGWP</sequence>
<keyword evidence="3" id="KW-1185">Reference proteome</keyword>
<reference evidence="3" key="1">
    <citation type="submission" date="2017-09" db="EMBL/GenBank/DDBJ databases">
        <authorList>
            <person name="Regsiter A."/>
            <person name="William W."/>
        </authorList>
    </citation>
    <scope>NUCLEOTIDE SEQUENCE [LARGE SCALE GENOMIC DNA]</scope>
    <source>
        <strain evidence="3">500-1</strain>
    </source>
</reference>
<dbReference type="EMBL" id="LT907975">
    <property type="protein sequence ID" value="SOB57971.1"/>
    <property type="molecule type" value="Genomic_DNA"/>
</dbReference>
<keyword evidence="1" id="KW-0812">Transmembrane</keyword>
<protein>
    <submittedName>
        <fullName evidence="2">Uncharacterized protein</fullName>
    </submittedName>
</protein>
<keyword evidence="1" id="KW-0472">Membrane</keyword>
<dbReference type="KEGG" id="pprf:DPRO_1087"/>
<evidence type="ECO:0000313" key="2">
    <source>
        <dbReference type="EMBL" id="SOB57971.1"/>
    </source>
</evidence>
<organism evidence="2 3">
    <name type="scientific">Pseudodesulfovibrio profundus</name>
    <dbReference type="NCBI Taxonomy" id="57320"/>
    <lineage>
        <taxon>Bacteria</taxon>
        <taxon>Pseudomonadati</taxon>
        <taxon>Thermodesulfobacteriota</taxon>
        <taxon>Desulfovibrionia</taxon>
        <taxon>Desulfovibrionales</taxon>
        <taxon>Desulfovibrionaceae</taxon>
    </lineage>
</organism>
<name>A0A2C8F643_9BACT</name>
<proteinExistence type="predicted"/>
<gene>
    <name evidence="2" type="ORF">DPRO_1087</name>
</gene>
<feature type="transmembrane region" description="Helical" evidence="1">
    <location>
        <begin position="40"/>
        <end position="59"/>
    </location>
</feature>
<keyword evidence="1" id="KW-1133">Transmembrane helix</keyword>
<evidence type="ECO:0000313" key="3">
    <source>
        <dbReference type="Proteomes" id="UP000219215"/>
    </source>
</evidence>
<feature type="transmembrane region" description="Helical" evidence="1">
    <location>
        <begin position="6"/>
        <end position="28"/>
    </location>
</feature>
<accession>A0A2C8F643</accession>
<dbReference type="Proteomes" id="UP000219215">
    <property type="component" value="Chromosome DPRO"/>
</dbReference>
<dbReference type="AlphaFoldDB" id="A0A2C8F643"/>
<evidence type="ECO:0000256" key="1">
    <source>
        <dbReference type="SAM" id="Phobius"/>
    </source>
</evidence>